<keyword evidence="5" id="KW-1185">Reference proteome</keyword>
<dbReference type="CDD" id="cd04301">
    <property type="entry name" value="NAT_SF"/>
    <property type="match status" value="1"/>
</dbReference>
<dbReference type="PANTHER" id="PTHR43072:SF51">
    <property type="entry name" value="ABC SUPERFAMILY TRANSPORT PROTEIN"/>
    <property type="match status" value="1"/>
</dbReference>
<dbReference type="SUPFAM" id="SSF55729">
    <property type="entry name" value="Acyl-CoA N-acyltransferases (Nat)"/>
    <property type="match status" value="1"/>
</dbReference>
<dbReference type="GO" id="GO:0016747">
    <property type="term" value="F:acyltransferase activity, transferring groups other than amino-acyl groups"/>
    <property type="evidence" value="ECO:0007669"/>
    <property type="project" value="InterPro"/>
</dbReference>
<dbReference type="Gene3D" id="3.40.630.30">
    <property type="match status" value="1"/>
</dbReference>
<dbReference type="KEGG" id="pbas:SMSP2_02021"/>
<evidence type="ECO:0000313" key="4">
    <source>
        <dbReference type="EMBL" id="AQQ71644.1"/>
    </source>
</evidence>
<gene>
    <name evidence="4" type="primary">ypeA</name>
    <name evidence="4" type="ORF">SMSP2_02021</name>
</gene>
<sequence length="162" mass="18334">MAETNNKPLNIEIRPAAIDDLADIFHLGEKLFLPREVSNLYRTWDEYEVTGLFNSEPEHMLVAEYEGKLVGFAMGTVIEKNATAWTYGHLVWLGVDSDYSRHGIAGTLFDAFSELMRKAGVRILLIDTQKDNDAAISFFEKKGFSNPIDHVYMSLNLDLEDS</sequence>
<dbReference type="InterPro" id="IPR016181">
    <property type="entry name" value="Acyl_CoA_acyltransferase"/>
</dbReference>
<organism evidence="4 5">
    <name type="scientific">Limihaloglobus sulfuriphilus</name>
    <dbReference type="NCBI Taxonomy" id="1851148"/>
    <lineage>
        <taxon>Bacteria</taxon>
        <taxon>Pseudomonadati</taxon>
        <taxon>Planctomycetota</taxon>
        <taxon>Phycisphaerae</taxon>
        <taxon>Sedimentisphaerales</taxon>
        <taxon>Sedimentisphaeraceae</taxon>
        <taxon>Limihaloglobus</taxon>
    </lineage>
</organism>
<feature type="domain" description="N-acetyltransferase" evidence="3">
    <location>
        <begin position="11"/>
        <end position="158"/>
    </location>
</feature>
<dbReference type="PROSITE" id="PS51186">
    <property type="entry name" value="GNAT"/>
    <property type="match status" value="1"/>
</dbReference>
<keyword evidence="2 4" id="KW-0012">Acyltransferase</keyword>
<dbReference type="Pfam" id="PF00583">
    <property type="entry name" value="Acetyltransf_1"/>
    <property type="match status" value="1"/>
</dbReference>
<dbReference type="InterPro" id="IPR000182">
    <property type="entry name" value="GNAT_dom"/>
</dbReference>
<name>A0A1Q2MG60_9BACT</name>
<dbReference type="OrthoDB" id="118633at2"/>
<evidence type="ECO:0000313" key="5">
    <source>
        <dbReference type="Proteomes" id="UP000188181"/>
    </source>
</evidence>
<dbReference type="RefSeq" id="WP_146683805.1">
    <property type="nucleotide sequence ID" value="NZ_CP019646.1"/>
</dbReference>
<dbReference type="EC" id="2.3.1.-" evidence="4"/>
<evidence type="ECO:0000256" key="2">
    <source>
        <dbReference type="ARBA" id="ARBA00023315"/>
    </source>
</evidence>
<evidence type="ECO:0000259" key="3">
    <source>
        <dbReference type="PROSITE" id="PS51186"/>
    </source>
</evidence>
<keyword evidence="1 4" id="KW-0808">Transferase</keyword>
<accession>A0A1Q2MG60</accession>
<reference evidence="5" key="1">
    <citation type="submission" date="2017-02" db="EMBL/GenBank/DDBJ databases">
        <title>Comparative genomics and description of representatives of a novel lineage of planctomycetes thriving in anoxic sediments.</title>
        <authorList>
            <person name="Spring S."/>
            <person name="Bunk B."/>
            <person name="Sproer C."/>
        </authorList>
    </citation>
    <scope>NUCLEOTIDE SEQUENCE [LARGE SCALE GENOMIC DNA]</scope>
    <source>
        <strain evidence="5">SM-Chi-D1</strain>
    </source>
</reference>
<evidence type="ECO:0000256" key="1">
    <source>
        <dbReference type="ARBA" id="ARBA00022679"/>
    </source>
</evidence>
<dbReference type="Proteomes" id="UP000188181">
    <property type="component" value="Chromosome"/>
</dbReference>
<proteinExistence type="predicted"/>
<dbReference type="EMBL" id="CP019646">
    <property type="protein sequence ID" value="AQQ71644.1"/>
    <property type="molecule type" value="Genomic_DNA"/>
</dbReference>
<dbReference type="PANTHER" id="PTHR43072">
    <property type="entry name" value="N-ACETYLTRANSFERASE"/>
    <property type="match status" value="1"/>
</dbReference>
<protein>
    <submittedName>
        <fullName evidence="4">Acetyltransferase YpeA</fullName>
        <ecNumber evidence="4">2.3.1.-</ecNumber>
    </submittedName>
</protein>
<dbReference type="AlphaFoldDB" id="A0A1Q2MG60"/>
<dbReference type="STRING" id="1851148.SMSP2_02021"/>